<accession>E2A8I8</accession>
<keyword evidence="8" id="KW-1185">Reference proteome</keyword>
<dbReference type="Gene3D" id="3.80.10.10">
    <property type="entry name" value="Ribonuclease Inhibitor"/>
    <property type="match status" value="1"/>
</dbReference>
<feature type="compositionally biased region" description="Polar residues" evidence="4">
    <location>
        <begin position="500"/>
        <end position="510"/>
    </location>
</feature>
<evidence type="ECO:0000256" key="4">
    <source>
        <dbReference type="SAM" id="MobiDB-lite"/>
    </source>
</evidence>
<dbReference type="InterPro" id="IPR000483">
    <property type="entry name" value="Cys-rich_flank_reg_C"/>
</dbReference>
<dbReference type="SMART" id="SM00369">
    <property type="entry name" value="LRR_TYP"/>
    <property type="match status" value="3"/>
</dbReference>
<feature type="region of interest" description="Disordered" evidence="4">
    <location>
        <begin position="387"/>
        <end position="587"/>
    </location>
</feature>
<dbReference type="InterPro" id="IPR032675">
    <property type="entry name" value="LRR_dom_sf"/>
</dbReference>
<dbReference type="STRING" id="104421.E2A8I8"/>
<dbReference type="FunCoup" id="E2A8I8">
    <property type="interactions" value="40"/>
</dbReference>
<dbReference type="SMART" id="SM00082">
    <property type="entry name" value="LRRCT"/>
    <property type="match status" value="1"/>
</dbReference>
<dbReference type="InParanoid" id="E2A8I8"/>
<organism evidence="8">
    <name type="scientific">Camponotus floridanus</name>
    <name type="common">Florida carpenter ant</name>
    <dbReference type="NCBI Taxonomy" id="104421"/>
    <lineage>
        <taxon>Eukaryota</taxon>
        <taxon>Metazoa</taxon>
        <taxon>Ecdysozoa</taxon>
        <taxon>Arthropoda</taxon>
        <taxon>Hexapoda</taxon>
        <taxon>Insecta</taxon>
        <taxon>Pterygota</taxon>
        <taxon>Neoptera</taxon>
        <taxon>Endopterygota</taxon>
        <taxon>Hymenoptera</taxon>
        <taxon>Apocrita</taxon>
        <taxon>Aculeata</taxon>
        <taxon>Formicoidea</taxon>
        <taxon>Formicidae</taxon>
        <taxon>Formicinae</taxon>
        <taxon>Camponotus</taxon>
    </lineage>
</organism>
<dbReference type="OrthoDB" id="7551056at2759"/>
<feature type="compositionally biased region" description="Basic and acidic residues" evidence="4">
    <location>
        <begin position="527"/>
        <end position="546"/>
    </location>
</feature>
<sequence length="587" mass="63834">MPGLMRTYGVHQYDTDSARRGETRRAFEINPSICTSRRSFTVNGVLHLLVLVGLFALSTAEARTFCPNGCTCDDDTLVVSCVGANLDVIPIALNPSIQRIVLKENRIKIVDAAAFQFYGDLKNVDLSSNHLFTIPNGSFDAQRHLSLSTLKKLDVSGAKLLTTVEKGAFSDNANLETLILNSNKRLATMEDGSLAGLPNLRHLMLRDNAFVTFSESLVAWNELRRLDLSENPLICDCSQLWLAEVLVPRNSSPVICAEPPESKGKPIKGMTPDELGCAFSDPRKQALLATVGAAGLALFTGVALILYYRCRRRVRDALKDYKWKNRAISRKEHEYQKTFSDDEYIVQLRAASPGTGGVWFLPHGSTTLAEGFTYIDGETARQMRRPGTLPVANNASGHRGGAGGGKGGGGGTGGGGGGGRGVVDDGTASLNATPIDGVTSSAARSHYSSHSLRRTPHSQPQLSAREPDDRMRTLESGLQNGIPVGSRHQSSPPPPLPSRHQANCGQSSYPTLPVNGHAAHHYHHHAREREKDRSSVRERNRDRDNDPPPPPPPPPISTHRSDKHREAQLEMELRDSLDMGGIGTYRA</sequence>
<dbReference type="SUPFAM" id="SSF52058">
    <property type="entry name" value="L domain-like"/>
    <property type="match status" value="1"/>
</dbReference>
<evidence type="ECO:0000259" key="6">
    <source>
        <dbReference type="SMART" id="SM00082"/>
    </source>
</evidence>
<dbReference type="EMBL" id="GL437616">
    <property type="protein sequence ID" value="EFN70258.1"/>
    <property type="molecule type" value="Genomic_DNA"/>
</dbReference>
<evidence type="ECO:0000256" key="2">
    <source>
        <dbReference type="ARBA" id="ARBA00022729"/>
    </source>
</evidence>
<keyword evidence="3" id="KW-0677">Repeat</keyword>
<evidence type="ECO:0000256" key="5">
    <source>
        <dbReference type="SAM" id="Phobius"/>
    </source>
</evidence>
<keyword evidence="5" id="KW-1133">Transmembrane helix</keyword>
<evidence type="ECO:0000313" key="8">
    <source>
        <dbReference type="Proteomes" id="UP000000311"/>
    </source>
</evidence>
<proteinExistence type="predicted"/>
<evidence type="ECO:0000256" key="1">
    <source>
        <dbReference type="ARBA" id="ARBA00022614"/>
    </source>
</evidence>
<name>E2A8I8_CAMFO</name>
<keyword evidence="5" id="KW-0812">Transmembrane</keyword>
<feature type="compositionally biased region" description="Basic and acidic residues" evidence="4">
    <location>
        <begin position="559"/>
        <end position="577"/>
    </location>
</feature>
<keyword evidence="1" id="KW-0433">Leucine-rich repeat</keyword>
<dbReference type="GO" id="GO:0005615">
    <property type="term" value="C:extracellular space"/>
    <property type="evidence" value="ECO:0007669"/>
    <property type="project" value="TreeGrafter"/>
</dbReference>
<reference evidence="7 8" key="1">
    <citation type="journal article" date="2010" name="Science">
        <title>Genomic comparison of the ants Camponotus floridanus and Harpegnathos saltator.</title>
        <authorList>
            <person name="Bonasio R."/>
            <person name="Zhang G."/>
            <person name="Ye C."/>
            <person name="Mutti N.S."/>
            <person name="Fang X."/>
            <person name="Qin N."/>
            <person name="Donahue G."/>
            <person name="Yang P."/>
            <person name="Li Q."/>
            <person name="Li C."/>
            <person name="Zhang P."/>
            <person name="Huang Z."/>
            <person name="Berger S.L."/>
            <person name="Reinberg D."/>
            <person name="Wang J."/>
            <person name="Liebig J."/>
        </authorList>
    </citation>
    <scope>NUCLEOTIDE SEQUENCE [LARGE SCALE GENOMIC DNA]</scope>
    <source>
        <strain evidence="8">C129</strain>
    </source>
</reference>
<evidence type="ECO:0000313" key="7">
    <source>
        <dbReference type="EMBL" id="EFN70258.1"/>
    </source>
</evidence>
<feature type="compositionally biased region" description="Gly residues" evidence="4">
    <location>
        <begin position="398"/>
        <end position="421"/>
    </location>
</feature>
<dbReference type="Proteomes" id="UP000000311">
    <property type="component" value="Unassembled WGS sequence"/>
</dbReference>
<protein>
    <submittedName>
        <fullName evidence="7">Slit-like protein 3 protein</fullName>
    </submittedName>
</protein>
<keyword evidence="2" id="KW-0732">Signal</keyword>
<keyword evidence="5" id="KW-0472">Membrane</keyword>
<dbReference type="InterPro" id="IPR001611">
    <property type="entry name" value="Leu-rich_rpt"/>
</dbReference>
<feature type="compositionally biased region" description="Pro residues" evidence="4">
    <location>
        <begin position="547"/>
        <end position="556"/>
    </location>
</feature>
<dbReference type="InterPro" id="IPR050328">
    <property type="entry name" value="Dev_Immune_Receptor"/>
</dbReference>
<feature type="transmembrane region" description="Helical" evidence="5">
    <location>
        <begin position="286"/>
        <end position="308"/>
    </location>
</feature>
<dbReference type="InterPro" id="IPR003591">
    <property type="entry name" value="Leu-rich_rpt_typical-subtyp"/>
</dbReference>
<gene>
    <name evidence="7" type="ORF">EAG_11926</name>
</gene>
<dbReference type="PANTHER" id="PTHR24373">
    <property type="entry name" value="SLIT RELATED LEUCINE-RICH REPEAT NEURONAL PROTEIN"/>
    <property type="match status" value="1"/>
</dbReference>
<dbReference type="Pfam" id="PF13855">
    <property type="entry name" value="LRR_8"/>
    <property type="match status" value="1"/>
</dbReference>
<dbReference type="OMA" id="ICTSRRS"/>
<dbReference type="AlphaFoldDB" id="E2A8I8"/>
<feature type="domain" description="LRRCT" evidence="6">
    <location>
        <begin position="231"/>
        <end position="278"/>
    </location>
</feature>
<evidence type="ECO:0000256" key="3">
    <source>
        <dbReference type="ARBA" id="ARBA00022737"/>
    </source>
</evidence>
<dbReference type="GO" id="GO:0031012">
    <property type="term" value="C:extracellular matrix"/>
    <property type="evidence" value="ECO:0007669"/>
    <property type="project" value="TreeGrafter"/>
</dbReference>
<feature type="compositionally biased region" description="Low complexity" evidence="4">
    <location>
        <begin position="440"/>
        <end position="450"/>
    </location>
</feature>
<dbReference type="PANTHER" id="PTHR24373:SF370">
    <property type="entry name" value="FISH-LIPS, ISOFORM E"/>
    <property type="match status" value="1"/>
</dbReference>